<feature type="signal peptide" evidence="1">
    <location>
        <begin position="1"/>
        <end position="21"/>
    </location>
</feature>
<evidence type="ECO:0000313" key="4">
    <source>
        <dbReference type="Proteomes" id="UP000186074"/>
    </source>
</evidence>
<dbReference type="RefSeq" id="WP_076087170.1">
    <property type="nucleotide sequence ID" value="NZ_CP019070.1"/>
</dbReference>
<gene>
    <name evidence="3" type="ORF">LPB137_08845</name>
</gene>
<dbReference type="InterPro" id="IPR018392">
    <property type="entry name" value="LysM"/>
</dbReference>
<reference evidence="3 4" key="1">
    <citation type="submission" date="2017-01" db="EMBL/GenBank/DDBJ databases">
        <title>Genome sequencing of Arcobacter sp. LPB0137.</title>
        <authorList>
            <person name="Lee G.-W."/>
            <person name="Yi H."/>
        </authorList>
    </citation>
    <scope>NUCLEOTIDE SEQUENCE [LARGE SCALE GENOMIC DNA]</scope>
    <source>
        <strain evidence="3 4">LPB0137</strain>
    </source>
</reference>
<keyword evidence="4" id="KW-1185">Reference proteome</keyword>
<evidence type="ECO:0000256" key="1">
    <source>
        <dbReference type="SAM" id="SignalP"/>
    </source>
</evidence>
<dbReference type="SUPFAM" id="SSF54106">
    <property type="entry name" value="LysM domain"/>
    <property type="match status" value="2"/>
</dbReference>
<feature type="domain" description="LysM" evidence="2">
    <location>
        <begin position="355"/>
        <end position="398"/>
    </location>
</feature>
<dbReference type="EMBL" id="CP019070">
    <property type="protein sequence ID" value="APW65956.1"/>
    <property type="molecule type" value="Genomic_DNA"/>
</dbReference>
<accession>A0A1P8KN64</accession>
<dbReference type="InterPro" id="IPR023346">
    <property type="entry name" value="Lysozyme-like_dom_sf"/>
</dbReference>
<dbReference type="Pfam" id="PF01464">
    <property type="entry name" value="SLT"/>
    <property type="match status" value="1"/>
</dbReference>
<dbReference type="AlphaFoldDB" id="A0A1P8KN64"/>
<dbReference type="KEGG" id="alp:LPB137_08845"/>
<proteinExistence type="predicted"/>
<keyword evidence="1" id="KW-0732">Signal</keyword>
<feature type="chain" id="PRO_5012501365" description="LysM domain-containing protein" evidence="1">
    <location>
        <begin position="22"/>
        <end position="460"/>
    </location>
</feature>
<sequence>MNKILLIVFLCLASIFTSANALNFNKKDYEVLKDLNLEKSFTHDEHLQDLYNKLSDRNHFHIYKRNLKNSSIYISKIKEVLNQEGLPSSFLYLSMAESNFKLDVRSSTGALGLWQFMPSTAKIYNLRNDEYVDERLDFVKSTHAASKYLKHHHKRFDKWYLAILAYNCGEGRVIEAITRASIDKYIRIYPNKENSKKIKDYRKTIKEYLRTKKDFYKINKIYKKIKKLNIPLTARDLLTVQSNLDRQYLPRESRAYLRKIVVLSMIANRNFLKKGYIFDRDINSTLTTVKAKGGLHLRSIASVLNMKFSTLAKMNLHIKQYIIPSDVKKYDINIPYLKLERYNKNKNKIRSDSYVIYRVKKGDTLSSIGNKFKVKYSFIKKFNELKTNKLSLKQKLVIPIYNNKVKKVSKKYKRQIYKVKNGDSLSGISYRFKVSIKKLKKDNKLKSNKIKVGDKIAIYK</sequence>
<dbReference type="Proteomes" id="UP000186074">
    <property type="component" value="Chromosome"/>
</dbReference>
<organism evidence="3 4">
    <name type="scientific">Poseidonibacter parvus</name>
    <dbReference type="NCBI Taxonomy" id="1850254"/>
    <lineage>
        <taxon>Bacteria</taxon>
        <taxon>Pseudomonadati</taxon>
        <taxon>Campylobacterota</taxon>
        <taxon>Epsilonproteobacteria</taxon>
        <taxon>Campylobacterales</taxon>
        <taxon>Arcobacteraceae</taxon>
        <taxon>Poseidonibacter</taxon>
    </lineage>
</organism>
<dbReference type="PROSITE" id="PS51782">
    <property type="entry name" value="LYSM"/>
    <property type="match status" value="2"/>
</dbReference>
<dbReference type="SMART" id="SM00257">
    <property type="entry name" value="LysM"/>
    <property type="match status" value="2"/>
</dbReference>
<dbReference type="PANTHER" id="PTHR33734:SF22">
    <property type="entry name" value="MEMBRANE-BOUND LYTIC MUREIN TRANSGLYCOSYLASE D"/>
    <property type="match status" value="1"/>
</dbReference>
<protein>
    <recommendedName>
        <fullName evidence="2">LysM domain-containing protein</fullName>
    </recommendedName>
</protein>
<dbReference type="PANTHER" id="PTHR33734">
    <property type="entry name" value="LYSM DOMAIN-CONTAINING GPI-ANCHORED PROTEIN 2"/>
    <property type="match status" value="1"/>
</dbReference>
<dbReference type="Pfam" id="PF01476">
    <property type="entry name" value="LysM"/>
    <property type="match status" value="2"/>
</dbReference>
<dbReference type="InterPro" id="IPR008258">
    <property type="entry name" value="Transglycosylase_SLT_dom_1"/>
</dbReference>
<dbReference type="SUPFAM" id="SSF53955">
    <property type="entry name" value="Lysozyme-like"/>
    <property type="match status" value="1"/>
</dbReference>
<name>A0A1P8KN64_9BACT</name>
<evidence type="ECO:0000313" key="3">
    <source>
        <dbReference type="EMBL" id="APW65956.1"/>
    </source>
</evidence>
<dbReference type="CDD" id="cd00118">
    <property type="entry name" value="LysM"/>
    <property type="match status" value="2"/>
</dbReference>
<dbReference type="InterPro" id="IPR036779">
    <property type="entry name" value="LysM_dom_sf"/>
</dbReference>
<feature type="domain" description="LysM" evidence="2">
    <location>
        <begin position="415"/>
        <end position="458"/>
    </location>
</feature>
<dbReference type="OrthoDB" id="9815002at2"/>
<dbReference type="Gene3D" id="3.10.350.10">
    <property type="entry name" value="LysM domain"/>
    <property type="match status" value="2"/>
</dbReference>
<dbReference type="Gene3D" id="1.10.530.10">
    <property type="match status" value="1"/>
</dbReference>
<dbReference type="STRING" id="1850254.LPB137_08845"/>
<evidence type="ECO:0000259" key="2">
    <source>
        <dbReference type="PROSITE" id="PS51782"/>
    </source>
</evidence>
<dbReference type="CDD" id="cd16894">
    <property type="entry name" value="MltD-like"/>
    <property type="match status" value="1"/>
</dbReference>